<dbReference type="SUPFAM" id="SSF88713">
    <property type="entry name" value="Glycoside hydrolase/deacetylase"/>
    <property type="match status" value="1"/>
</dbReference>
<evidence type="ECO:0000313" key="2">
    <source>
        <dbReference type="EMBL" id="MFC3509090.1"/>
    </source>
</evidence>
<dbReference type="Gene3D" id="3.20.20.370">
    <property type="entry name" value="Glycoside hydrolase/deacetylase"/>
    <property type="match status" value="1"/>
</dbReference>
<reference evidence="3" key="1">
    <citation type="journal article" date="2019" name="Int. J. Syst. Evol. Microbiol.">
        <title>The Global Catalogue of Microorganisms (GCM) 10K type strain sequencing project: providing services to taxonomists for standard genome sequencing and annotation.</title>
        <authorList>
            <consortium name="The Broad Institute Genomics Platform"/>
            <consortium name="The Broad Institute Genome Sequencing Center for Infectious Disease"/>
            <person name="Wu L."/>
            <person name="Ma J."/>
        </authorList>
    </citation>
    <scope>NUCLEOTIDE SEQUENCE [LARGE SCALE GENOMIC DNA]</scope>
    <source>
        <strain evidence="3">CGMCC 4.7682</strain>
    </source>
</reference>
<dbReference type="PROSITE" id="PS51677">
    <property type="entry name" value="NODB"/>
    <property type="match status" value="1"/>
</dbReference>
<dbReference type="PANTHER" id="PTHR43123">
    <property type="entry name" value="POLYSACCHARIDE DEACETYLASE-RELATED"/>
    <property type="match status" value="1"/>
</dbReference>
<dbReference type="PANTHER" id="PTHR43123:SF4">
    <property type="entry name" value="POLYSACCHARIDE DEACETYLASE"/>
    <property type="match status" value="1"/>
</dbReference>
<proteinExistence type="predicted"/>
<dbReference type="RefSeq" id="WP_377869360.1">
    <property type="nucleotide sequence ID" value="NZ_JBHMAY010000012.1"/>
</dbReference>
<evidence type="ECO:0000259" key="1">
    <source>
        <dbReference type="PROSITE" id="PS51677"/>
    </source>
</evidence>
<accession>A0ABV7Q9Z2</accession>
<organism evidence="2 3">
    <name type="scientific">Amycolatopsis halotolerans</name>
    <dbReference type="NCBI Taxonomy" id="330083"/>
    <lineage>
        <taxon>Bacteria</taxon>
        <taxon>Bacillati</taxon>
        <taxon>Actinomycetota</taxon>
        <taxon>Actinomycetes</taxon>
        <taxon>Pseudonocardiales</taxon>
        <taxon>Pseudonocardiaceae</taxon>
        <taxon>Amycolatopsis</taxon>
    </lineage>
</organism>
<keyword evidence="3" id="KW-1185">Reference proteome</keyword>
<dbReference type="Proteomes" id="UP001595764">
    <property type="component" value="Unassembled WGS sequence"/>
</dbReference>
<feature type="domain" description="NodB homology" evidence="1">
    <location>
        <begin position="49"/>
        <end position="262"/>
    </location>
</feature>
<dbReference type="InterPro" id="IPR002509">
    <property type="entry name" value="NODB_dom"/>
</dbReference>
<comment type="caution">
    <text evidence="2">The sequence shown here is derived from an EMBL/GenBank/DDBJ whole genome shotgun (WGS) entry which is preliminary data.</text>
</comment>
<dbReference type="EMBL" id="JBHRWI010000004">
    <property type="protein sequence ID" value="MFC3509090.1"/>
    <property type="molecule type" value="Genomic_DNA"/>
</dbReference>
<protein>
    <submittedName>
        <fullName evidence="2">Polysaccharide deacetylase family protein</fullName>
    </submittedName>
</protein>
<evidence type="ECO:0000313" key="3">
    <source>
        <dbReference type="Proteomes" id="UP001595764"/>
    </source>
</evidence>
<name>A0ABV7Q9Z2_9PSEU</name>
<dbReference type="Pfam" id="PF01522">
    <property type="entry name" value="Polysacc_deac_1"/>
    <property type="match status" value="1"/>
</dbReference>
<dbReference type="InterPro" id="IPR011330">
    <property type="entry name" value="Glyco_hydro/deAcase_b/a-brl"/>
</dbReference>
<gene>
    <name evidence="2" type="ORF">ACFORO_02840</name>
</gene>
<sequence length="279" mass="30682">MPMGPVRTWPDGKKVAVKICVALESWSDGHWPVYAPMAAAWPLSDVECRHSMSWAEYGATTGVWRLLEILDRHDLPATFGVSGLLAERHPEPVLAAHAAGHEIAAHSYAQDIIPGQLSADAEAENIRRCTDILRQATGSRPTGWLSPRATESRHTPALLAASGYLWSGDRSDRDLPYVAATAAGPLAYLMHSDFTDVRGIMAGPRAYRDIHVDFLDYLLRQPTPGILNLTVHAHVGGRPLFADQFDQLLQQIALLRDDLWIATHHELAEHVLDTEKAAS</sequence>
<dbReference type="CDD" id="cd10916">
    <property type="entry name" value="CE4_PuuE_HpPgdA_like"/>
    <property type="match status" value="1"/>
</dbReference>